<accession>A0A0A2WFP2</accession>
<dbReference type="EMBL" id="JRKJ01000018">
    <property type="protein sequence ID" value="KGQ18568.1"/>
    <property type="molecule type" value="Genomic_DNA"/>
</dbReference>
<sequence length="47" mass="4613">MADAVVETDAGVASGAVRLQAPATSAIAAIQDIDATLFMKASQAPAP</sequence>
<gene>
    <name evidence="1" type="ORF">LF41_594</name>
</gene>
<organism evidence="1 2">
    <name type="scientific">Lysobacter dokdonensis DS-58</name>
    <dbReference type="NCBI Taxonomy" id="1300345"/>
    <lineage>
        <taxon>Bacteria</taxon>
        <taxon>Pseudomonadati</taxon>
        <taxon>Pseudomonadota</taxon>
        <taxon>Gammaproteobacteria</taxon>
        <taxon>Lysobacterales</taxon>
        <taxon>Lysobacteraceae</taxon>
        <taxon>Noviluteimonas</taxon>
    </lineage>
</organism>
<dbReference type="AlphaFoldDB" id="A0A0A2WFP2"/>
<dbReference type="Proteomes" id="UP000030518">
    <property type="component" value="Unassembled WGS sequence"/>
</dbReference>
<comment type="caution">
    <text evidence="1">The sequence shown here is derived from an EMBL/GenBank/DDBJ whole genome shotgun (WGS) entry which is preliminary data.</text>
</comment>
<evidence type="ECO:0000313" key="2">
    <source>
        <dbReference type="Proteomes" id="UP000030518"/>
    </source>
</evidence>
<reference evidence="1 2" key="1">
    <citation type="submission" date="2014-09" db="EMBL/GenBank/DDBJ databases">
        <title>Genome sequences of Lysobacter dokdonensis DS-58.</title>
        <authorList>
            <person name="Kim J.F."/>
            <person name="Kwak M.-J."/>
        </authorList>
    </citation>
    <scope>NUCLEOTIDE SEQUENCE [LARGE SCALE GENOMIC DNA]</scope>
    <source>
        <strain evidence="1 2">DS-58</strain>
    </source>
</reference>
<dbReference type="STRING" id="1300345.LF41_594"/>
<keyword evidence="2" id="KW-1185">Reference proteome</keyword>
<name>A0A0A2WFP2_9GAMM</name>
<protein>
    <submittedName>
        <fullName evidence="1">Uncharacterized protein</fullName>
    </submittedName>
</protein>
<evidence type="ECO:0000313" key="1">
    <source>
        <dbReference type="EMBL" id="KGQ18568.1"/>
    </source>
</evidence>
<proteinExistence type="predicted"/>
<dbReference type="PATRIC" id="fig|1300345.3.peg.2263"/>